<accession>A0ABT6ZW05</accession>
<reference evidence="1 2" key="1">
    <citation type="submission" date="2023-05" db="EMBL/GenBank/DDBJ databases">
        <title>Streptantibioticus silvisoli sp. nov., acidotolerant actinomycetes 1 from pine litter.</title>
        <authorList>
            <person name="Swiecimska M."/>
            <person name="Golinska P."/>
            <person name="Sangal V."/>
            <person name="Wachnowicz B."/>
            <person name="Goodfellow M."/>
        </authorList>
    </citation>
    <scope>NUCLEOTIDE SEQUENCE [LARGE SCALE GENOMIC DNA]</scope>
    <source>
        <strain evidence="1 2">DSM 42109</strain>
    </source>
</reference>
<dbReference type="PROSITE" id="PS51257">
    <property type="entry name" value="PROKAR_LIPOPROTEIN"/>
    <property type="match status" value="1"/>
</dbReference>
<evidence type="ECO:0000313" key="1">
    <source>
        <dbReference type="EMBL" id="MDJ1133252.1"/>
    </source>
</evidence>
<evidence type="ECO:0000313" key="2">
    <source>
        <dbReference type="Proteomes" id="UP001214441"/>
    </source>
</evidence>
<gene>
    <name evidence="1" type="ORF">NMN56_015015</name>
</gene>
<keyword evidence="2" id="KW-1185">Reference proteome</keyword>
<dbReference type="Proteomes" id="UP001214441">
    <property type="component" value="Unassembled WGS sequence"/>
</dbReference>
<organism evidence="1 2">
    <name type="scientific">Streptomyces iconiensis</name>
    <dbReference type="NCBI Taxonomy" id="1384038"/>
    <lineage>
        <taxon>Bacteria</taxon>
        <taxon>Bacillati</taxon>
        <taxon>Actinomycetota</taxon>
        <taxon>Actinomycetes</taxon>
        <taxon>Kitasatosporales</taxon>
        <taxon>Streptomycetaceae</taxon>
        <taxon>Streptomyces</taxon>
    </lineage>
</organism>
<dbReference type="EMBL" id="JANCPR020000013">
    <property type="protein sequence ID" value="MDJ1133252.1"/>
    <property type="molecule type" value="Genomic_DNA"/>
</dbReference>
<protein>
    <recommendedName>
        <fullName evidence="3">Secreted protein</fullName>
    </recommendedName>
</protein>
<name>A0ABT6ZW05_9ACTN</name>
<comment type="caution">
    <text evidence="1">The sequence shown here is derived from an EMBL/GenBank/DDBJ whole genome shotgun (WGS) entry which is preliminary data.</text>
</comment>
<sequence length="166" mass="17652">MTRGARVTGGVAGAVLLLASVAGCGGQEKAAPEEKPKAAAPRLQHGAPPAKVLKLHQLALPPEARRVAYVQDNGWSSYGLALSFQIPESRLAAFLREARVPKSSLEPGFYLEDVGTETAGWKKRPGRNYLSGVSTGTRTPAPSHDITIDVTDRPERVTVYVTSVHA</sequence>
<dbReference type="RefSeq" id="WP_274043749.1">
    <property type="nucleotide sequence ID" value="NZ_JANCPR020000013.1"/>
</dbReference>
<evidence type="ECO:0008006" key="3">
    <source>
        <dbReference type="Google" id="ProtNLM"/>
    </source>
</evidence>
<proteinExistence type="predicted"/>